<sequence length="93" mass="10182">MSGGSHRGRGLWPASWPPPTSGCARPGCRPWRSSPSASASPARPGSTRGSIRGQGGARLRRRGERPCRWPKRGRSSASVRRPDERRSRRPIRG</sequence>
<protein>
    <submittedName>
        <fullName evidence="2">Uncharacterized protein</fullName>
    </submittedName>
</protein>
<name>A0A328AML5_9CAUL</name>
<dbReference type="AlphaFoldDB" id="A0A328AML5"/>
<accession>A0A328AML5</accession>
<comment type="caution">
    <text evidence="2">The sequence shown here is derived from an EMBL/GenBank/DDBJ whole genome shotgun (WGS) entry which is preliminary data.</text>
</comment>
<dbReference type="EMBL" id="QFYQ01000001">
    <property type="protein sequence ID" value="RAK55585.1"/>
    <property type="molecule type" value="Genomic_DNA"/>
</dbReference>
<evidence type="ECO:0000256" key="1">
    <source>
        <dbReference type="SAM" id="MobiDB-lite"/>
    </source>
</evidence>
<evidence type="ECO:0000313" key="2">
    <source>
        <dbReference type="EMBL" id="RAK55585.1"/>
    </source>
</evidence>
<keyword evidence="3" id="KW-1185">Reference proteome</keyword>
<feature type="region of interest" description="Disordered" evidence="1">
    <location>
        <begin position="1"/>
        <end position="93"/>
    </location>
</feature>
<feature type="compositionally biased region" description="Basic residues" evidence="1">
    <location>
        <begin position="58"/>
        <end position="74"/>
    </location>
</feature>
<evidence type="ECO:0000313" key="3">
    <source>
        <dbReference type="Proteomes" id="UP000249254"/>
    </source>
</evidence>
<dbReference type="Proteomes" id="UP000249254">
    <property type="component" value="Unassembled WGS sequence"/>
</dbReference>
<gene>
    <name evidence="2" type="ORF">DJ017_14235</name>
</gene>
<organism evidence="2 3">
    <name type="scientific">Phenylobacterium soli</name>
    <dbReference type="NCBI Taxonomy" id="2170551"/>
    <lineage>
        <taxon>Bacteria</taxon>
        <taxon>Pseudomonadati</taxon>
        <taxon>Pseudomonadota</taxon>
        <taxon>Alphaproteobacteria</taxon>
        <taxon>Caulobacterales</taxon>
        <taxon>Caulobacteraceae</taxon>
        <taxon>Phenylobacterium</taxon>
    </lineage>
</organism>
<feature type="compositionally biased region" description="Low complexity" evidence="1">
    <location>
        <begin position="29"/>
        <end position="46"/>
    </location>
</feature>
<reference evidence="3" key="1">
    <citation type="submission" date="2018-05" db="EMBL/GenBank/DDBJ databases">
        <authorList>
            <person name="Li X."/>
        </authorList>
    </citation>
    <scope>NUCLEOTIDE SEQUENCE [LARGE SCALE GENOMIC DNA]</scope>
    <source>
        <strain evidence="3">LX32</strain>
    </source>
</reference>
<proteinExistence type="predicted"/>